<keyword evidence="1" id="KW-0472">Membrane</keyword>
<feature type="transmembrane region" description="Helical" evidence="1">
    <location>
        <begin position="72"/>
        <end position="89"/>
    </location>
</feature>
<feature type="transmembrane region" description="Helical" evidence="1">
    <location>
        <begin position="41"/>
        <end position="60"/>
    </location>
</feature>
<protein>
    <recommendedName>
        <fullName evidence="2">DUF1468 domain-containing protein</fullName>
    </recommendedName>
</protein>
<accession>A0A5B8RBA3</accession>
<reference evidence="3" key="1">
    <citation type="submission" date="2019-06" db="EMBL/GenBank/DDBJ databases">
        <authorList>
            <person name="Murdoch R.W."/>
            <person name="Fathepure B."/>
        </authorList>
    </citation>
    <scope>NUCLEOTIDE SEQUENCE</scope>
</reference>
<feature type="domain" description="DUF1468" evidence="2">
    <location>
        <begin position="10"/>
        <end position="141"/>
    </location>
</feature>
<sequence>MTRPINWLQVGAAALLGLVGAFFVWHGSDYPMGSLRRMGPGFFPVIVGAVLLLFAILLVLEVAHSEKEKDFWIPRPILMVSAGFVAFAALLERAGLVPATLVMVILVSLAEKPLRPVSAAANAVALSVLGVVVFLYSFGIPVAAIHW</sequence>
<organism evidence="3">
    <name type="scientific">uncultured organism</name>
    <dbReference type="NCBI Taxonomy" id="155900"/>
    <lineage>
        <taxon>unclassified sequences</taxon>
        <taxon>environmental samples</taxon>
    </lineage>
</organism>
<feature type="transmembrane region" description="Helical" evidence="1">
    <location>
        <begin position="95"/>
        <end position="111"/>
    </location>
</feature>
<evidence type="ECO:0000259" key="2">
    <source>
        <dbReference type="Pfam" id="PF07331"/>
    </source>
</evidence>
<dbReference type="EMBL" id="MN079078">
    <property type="protein sequence ID" value="QEA03967.1"/>
    <property type="molecule type" value="Genomic_DNA"/>
</dbReference>
<gene>
    <name evidence="3" type="ORF">KBTEX_00268</name>
</gene>
<feature type="transmembrane region" description="Helical" evidence="1">
    <location>
        <begin position="7"/>
        <end position="26"/>
    </location>
</feature>
<dbReference type="Pfam" id="PF07331">
    <property type="entry name" value="TctB"/>
    <property type="match status" value="1"/>
</dbReference>
<keyword evidence="1" id="KW-0812">Transmembrane</keyword>
<proteinExistence type="predicted"/>
<dbReference type="AlphaFoldDB" id="A0A5B8RBA3"/>
<name>A0A5B8RBA3_9ZZZZ</name>
<evidence type="ECO:0000256" key="1">
    <source>
        <dbReference type="SAM" id="Phobius"/>
    </source>
</evidence>
<feature type="transmembrane region" description="Helical" evidence="1">
    <location>
        <begin position="123"/>
        <end position="145"/>
    </location>
</feature>
<evidence type="ECO:0000313" key="3">
    <source>
        <dbReference type="EMBL" id="QEA03967.1"/>
    </source>
</evidence>
<keyword evidence="1" id="KW-1133">Transmembrane helix</keyword>
<dbReference type="InterPro" id="IPR009936">
    <property type="entry name" value="DUF1468"/>
</dbReference>